<proteinExistence type="predicted"/>
<organism evidence="4 5">
    <name type="scientific">Polarella glacialis</name>
    <name type="common">Dinoflagellate</name>
    <dbReference type="NCBI Taxonomy" id="89957"/>
    <lineage>
        <taxon>Eukaryota</taxon>
        <taxon>Sar</taxon>
        <taxon>Alveolata</taxon>
        <taxon>Dinophyceae</taxon>
        <taxon>Suessiales</taxon>
        <taxon>Suessiaceae</taxon>
        <taxon>Polarella</taxon>
    </lineage>
</organism>
<dbReference type="InterPro" id="IPR036770">
    <property type="entry name" value="Ankyrin_rpt-contain_sf"/>
</dbReference>
<comment type="caution">
    <text evidence="4">The sequence shown here is derived from an EMBL/GenBank/DDBJ whole genome shotgun (WGS) entry which is preliminary data.</text>
</comment>
<dbReference type="PANTHER" id="PTHR24198">
    <property type="entry name" value="ANKYRIN REPEAT AND PROTEIN KINASE DOMAIN-CONTAINING PROTEIN"/>
    <property type="match status" value="1"/>
</dbReference>
<dbReference type="GO" id="GO:0005737">
    <property type="term" value="C:cytoplasm"/>
    <property type="evidence" value="ECO:0007669"/>
    <property type="project" value="TreeGrafter"/>
</dbReference>
<evidence type="ECO:0000256" key="1">
    <source>
        <dbReference type="ARBA" id="ARBA00022737"/>
    </source>
</evidence>
<dbReference type="OrthoDB" id="489815at2759"/>
<keyword evidence="1" id="KW-0677">Repeat</keyword>
<evidence type="ECO:0000256" key="2">
    <source>
        <dbReference type="ARBA" id="ARBA00023043"/>
    </source>
</evidence>
<keyword evidence="2" id="KW-0040">ANK repeat</keyword>
<feature type="region of interest" description="Disordered" evidence="3">
    <location>
        <begin position="131"/>
        <end position="162"/>
    </location>
</feature>
<dbReference type="AlphaFoldDB" id="A0A813GFK1"/>
<name>A0A813GFK1_POLGL</name>
<gene>
    <name evidence="4" type="ORF">PGLA1383_LOCUS39158</name>
</gene>
<feature type="non-terminal residue" evidence="4">
    <location>
        <position position="386"/>
    </location>
</feature>
<sequence>MLAKIAIASGSHHVETISAERSPERSRTALRTRKPNWNQGRLPGSEVSEALLPTESDLLQHRECREVIQSLTHYDSASNEAADAFRYEVTTPLSSDSPRQGLRFPIVAREDVRIQMDSPVPLERSDMIVEKSPDGHEQQQPQQQQQQPKQQQQQLQEYTPDASKGGFGVLAYPDCLERLEKEYKDLLAYKARKIQGRPLHFALWLCSSFSESPQDRSRAGDPIRVLLKARADLNARASYKKHDATKGDQVIELGVMHIAAGLGCVPALEALLEDLSEPRQLQLLNEFCTIDGKDGCKDYYTPLLDAAFCGKKDAAVWLLEKRANPVLKNIDGWTPLHWLASRGLDCDSDVEAIVIALLKHKASVHAESSNPDDPTGTNLIPLELAV</sequence>
<dbReference type="InterPro" id="IPR002110">
    <property type="entry name" value="Ankyrin_rpt"/>
</dbReference>
<feature type="compositionally biased region" description="Low complexity" evidence="3">
    <location>
        <begin position="138"/>
        <end position="156"/>
    </location>
</feature>
<evidence type="ECO:0000313" key="4">
    <source>
        <dbReference type="EMBL" id="CAE8621639.1"/>
    </source>
</evidence>
<dbReference type="Proteomes" id="UP000654075">
    <property type="component" value="Unassembled WGS sequence"/>
</dbReference>
<evidence type="ECO:0000313" key="5">
    <source>
        <dbReference type="Proteomes" id="UP000654075"/>
    </source>
</evidence>
<dbReference type="Gene3D" id="1.25.40.20">
    <property type="entry name" value="Ankyrin repeat-containing domain"/>
    <property type="match status" value="1"/>
</dbReference>
<keyword evidence="5" id="KW-1185">Reference proteome</keyword>
<feature type="non-terminal residue" evidence="4">
    <location>
        <position position="1"/>
    </location>
</feature>
<dbReference type="SUPFAM" id="SSF48403">
    <property type="entry name" value="Ankyrin repeat"/>
    <property type="match status" value="1"/>
</dbReference>
<dbReference type="Pfam" id="PF13637">
    <property type="entry name" value="Ank_4"/>
    <property type="match status" value="1"/>
</dbReference>
<dbReference type="SMART" id="SM00248">
    <property type="entry name" value="ANK"/>
    <property type="match status" value="2"/>
</dbReference>
<dbReference type="EMBL" id="CAJNNV010027787">
    <property type="protein sequence ID" value="CAE8621639.1"/>
    <property type="molecule type" value="Genomic_DNA"/>
</dbReference>
<feature type="region of interest" description="Disordered" evidence="3">
    <location>
        <begin position="8"/>
        <end position="48"/>
    </location>
</feature>
<protein>
    <submittedName>
        <fullName evidence="4">Uncharacterized protein</fullName>
    </submittedName>
</protein>
<dbReference type="PANTHER" id="PTHR24198:SF185">
    <property type="entry name" value="ANKYRIN-3"/>
    <property type="match status" value="1"/>
</dbReference>
<evidence type="ECO:0000256" key="3">
    <source>
        <dbReference type="SAM" id="MobiDB-lite"/>
    </source>
</evidence>
<accession>A0A813GFK1</accession>
<reference evidence="4" key="1">
    <citation type="submission" date="2021-02" db="EMBL/GenBank/DDBJ databases">
        <authorList>
            <person name="Dougan E. K."/>
            <person name="Rhodes N."/>
            <person name="Thang M."/>
            <person name="Chan C."/>
        </authorList>
    </citation>
    <scope>NUCLEOTIDE SEQUENCE</scope>
</reference>